<evidence type="ECO:0000256" key="3">
    <source>
        <dbReference type="RuleBase" id="RU004560"/>
    </source>
</evidence>
<organism evidence="6 7">
    <name type="scientific">Strix occidentalis caurina</name>
    <name type="common">northern spotted owl</name>
    <dbReference type="NCBI Taxonomy" id="311401"/>
    <lineage>
        <taxon>Eukaryota</taxon>
        <taxon>Metazoa</taxon>
        <taxon>Chordata</taxon>
        <taxon>Craniata</taxon>
        <taxon>Vertebrata</taxon>
        <taxon>Euteleostomi</taxon>
        <taxon>Archelosauria</taxon>
        <taxon>Archosauria</taxon>
        <taxon>Dinosauria</taxon>
        <taxon>Saurischia</taxon>
        <taxon>Theropoda</taxon>
        <taxon>Coelurosauria</taxon>
        <taxon>Aves</taxon>
        <taxon>Neognathae</taxon>
        <taxon>Neoaves</taxon>
        <taxon>Telluraves</taxon>
        <taxon>Strigiformes</taxon>
        <taxon>Strigidae</taxon>
        <taxon>Strix</taxon>
    </lineage>
</organism>
<feature type="region of interest" description="Disordered" evidence="4">
    <location>
        <begin position="359"/>
        <end position="381"/>
    </location>
</feature>
<evidence type="ECO:0000256" key="1">
    <source>
        <dbReference type="ARBA" id="ARBA00022741"/>
    </source>
</evidence>
<evidence type="ECO:0000313" key="7">
    <source>
        <dbReference type="Proteomes" id="UP000694551"/>
    </source>
</evidence>
<dbReference type="Pfam" id="PF00735">
    <property type="entry name" value="Septin"/>
    <property type="match status" value="2"/>
</dbReference>
<accession>A0A8D0F9D0</accession>
<dbReference type="CDD" id="cd01850">
    <property type="entry name" value="CDC_Septin"/>
    <property type="match status" value="1"/>
</dbReference>
<reference evidence="6" key="2">
    <citation type="submission" date="2025-09" db="UniProtKB">
        <authorList>
            <consortium name="Ensembl"/>
        </authorList>
    </citation>
    <scope>IDENTIFICATION</scope>
</reference>
<feature type="region of interest" description="Disordered" evidence="4">
    <location>
        <begin position="1"/>
        <end position="46"/>
    </location>
</feature>
<sequence>MAAASAGQLGSLGSLGRQQAAARASPTPRTGWHICGRRGGCGAGGRRRCGALRQRDGWQGHHPSPHPAVPVLGLLGAHGAPWCQGSRWVMEPLAVPEEEMPLTAAPGPTGCQLFGYVGIEAVLDQMKIKTMKTGFEFNIMVVGQSGLGKSTMVNTLFKSKVSRKASQPSQEERIPKTVQLQSITHVIEEKGVKMKLTVTDTPGFGDQINNENWLRPLDLEFMRRLSKIVNVVPVIAKADTLTLEERAEFKQRIQEDLKTHAISVYPQEDFDQDPDDRVRNDRIREKIPFAVVGADQEHQVNGKRVLGRKTKWGIIEVENPAHCEFPLLRDLLIRSHLQDLKDITHNVHYESYRVRRLNESNGPALSPLNGLPGKGEGGSDL</sequence>
<proteinExistence type="inferred from homology"/>
<feature type="compositionally biased region" description="Gly residues" evidence="4">
    <location>
        <begin position="372"/>
        <end position="381"/>
    </location>
</feature>
<dbReference type="PANTHER" id="PTHR18884">
    <property type="entry name" value="SEPTIN"/>
    <property type="match status" value="1"/>
</dbReference>
<keyword evidence="7" id="KW-1185">Reference proteome</keyword>
<dbReference type="AlphaFoldDB" id="A0A8D0F9D0"/>
<dbReference type="InterPro" id="IPR016491">
    <property type="entry name" value="Septin"/>
</dbReference>
<dbReference type="InterPro" id="IPR027417">
    <property type="entry name" value="P-loop_NTPase"/>
</dbReference>
<keyword evidence="1 3" id="KW-0547">Nucleotide-binding</keyword>
<dbReference type="Gene3D" id="3.40.50.300">
    <property type="entry name" value="P-loop containing nucleotide triphosphate hydrolases"/>
    <property type="match status" value="2"/>
</dbReference>
<feature type="domain" description="Septin-type G" evidence="5">
    <location>
        <begin position="133"/>
        <end position="212"/>
    </location>
</feature>
<protein>
    <submittedName>
        <fullName evidence="6">Septin 12</fullName>
    </submittedName>
</protein>
<keyword evidence="2 3" id="KW-0342">GTP-binding</keyword>
<dbReference type="SUPFAM" id="SSF52540">
    <property type="entry name" value="P-loop containing nucleoside triphosphate hydrolases"/>
    <property type="match status" value="1"/>
</dbReference>
<evidence type="ECO:0000313" key="6">
    <source>
        <dbReference type="Ensembl" id="ENSSOCP00000012342.1"/>
    </source>
</evidence>
<comment type="similarity">
    <text evidence="3">Belongs to the TRAFAC class TrmE-Era-EngA-EngB-Septin-like GTPase superfamily. Septin GTPase family.</text>
</comment>
<feature type="domain" description="Septin-type G" evidence="5">
    <location>
        <begin position="214"/>
        <end position="359"/>
    </location>
</feature>
<feature type="compositionally biased region" description="Low complexity" evidence="4">
    <location>
        <begin position="1"/>
        <end position="20"/>
    </location>
</feature>
<reference evidence="6" key="1">
    <citation type="submission" date="2025-08" db="UniProtKB">
        <authorList>
            <consortium name="Ensembl"/>
        </authorList>
    </citation>
    <scope>IDENTIFICATION</scope>
</reference>
<dbReference type="Proteomes" id="UP000694551">
    <property type="component" value="Unplaced"/>
</dbReference>
<dbReference type="GO" id="GO:0005525">
    <property type="term" value="F:GTP binding"/>
    <property type="evidence" value="ECO:0007669"/>
    <property type="project" value="UniProtKB-KW"/>
</dbReference>
<evidence type="ECO:0000259" key="5">
    <source>
        <dbReference type="PROSITE" id="PS51719"/>
    </source>
</evidence>
<evidence type="ECO:0000256" key="2">
    <source>
        <dbReference type="ARBA" id="ARBA00023134"/>
    </source>
</evidence>
<name>A0A8D0F9D0_STROC</name>
<dbReference type="FunFam" id="3.40.50.300:FF:001781">
    <property type="entry name" value="septin-12 isoform X2"/>
    <property type="match status" value="1"/>
</dbReference>
<dbReference type="PROSITE" id="PS51719">
    <property type="entry name" value="G_SEPTIN"/>
    <property type="match status" value="2"/>
</dbReference>
<dbReference type="InterPro" id="IPR030379">
    <property type="entry name" value="G_SEPTIN_dom"/>
</dbReference>
<evidence type="ECO:0000256" key="4">
    <source>
        <dbReference type="SAM" id="MobiDB-lite"/>
    </source>
</evidence>
<dbReference type="Ensembl" id="ENSSOCT00000012680.1">
    <property type="protein sequence ID" value="ENSSOCP00000012342.1"/>
    <property type="gene ID" value="ENSSOCG00000009270.1"/>
</dbReference>